<organism evidence="1 2">
    <name type="scientific">Duganella levis</name>
    <dbReference type="NCBI Taxonomy" id="2692169"/>
    <lineage>
        <taxon>Bacteria</taxon>
        <taxon>Pseudomonadati</taxon>
        <taxon>Pseudomonadota</taxon>
        <taxon>Betaproteobacteria</taxon>
        <taxon>Burkholderiales</taxon>
        <taxon>Oxalobacteraceae</taxon>
        <taxon>Telluria group</taxon>
        <taxon>Duganella</taxon>
    </lineage>
</organism>
<reference evidence="1 2" key="1">
    <citation type="submission" date="2019-12" db="EMBL/GenBank/DDBJ databases">
        <title>Novel species isolated from a subtropical stream in China.</title>
        <authorList>
            <person name="Lu H."/>
        </authorList>
    </citation>
    <scope>NUCLEOTIDE SEQUENCE [LARGE SCALE GENOMIC DNA]</scope>
    <source>
        <strain evidence="1 2">CY42W</strain>
    </source>
</reference>
<proteinExistence type="predicted"/>
<protein>
    <submittedName>
        <fullName evidence="1">DUF4304 domain-containing protein</fullName>
    </submittedName>
</protein>
<sequence length="171" mass="19254">MPEKTISTQLIDEVVALGISPILREHGYKKLRRHFFRQTSEATLHLVVQASQFNAPDRTRFTINLYSYLPAVAVQNGEALISDPQKQRGHAGIRIGHLLPIQEDFWWNVVSSNEVRSVAFDVEQAIREYALPYLNRISDLEGIAKLSGYIPKIGQVPTPSSQSARFLLGEV</sequence>
<evidence type="ECO:0000313" key="1">
    <source>
        <dbReference type="EMBL" id="MYN29350.1"/>
    </source>
</evidence>
<dbReference type="InterPro" id="IPR025412">
    <property type="entry name" value="DUF4304"/>
</dbReference>
<evidence type="ECO:0000313" key="2">
    <source>
        <dbReference type="Proteomes" id="UP000642144"/>
    </source>
</evidence>
<dbReference type="RefSeq" id="WP_161057120.1">
    <property type="nucleotide sequence ID" value="NZ_WWCT01000022.1"/>
</dbReference>
<gene>
    <name evidence="1" type="ORF">GTP69_23395</name>
</gene>
<dbReference type="Proteomes" id="UP000642144">
    <property type="component" value="Unassembled WGS sequence"/>
</dbReference>
<dbReference type="EMBL" id="WWCT01000022">
    <property type="protein sequence ID" value="MYN29350.1"/>
    <property type="molecule type" value="Genomic_DNA"/>
</dbReference>
<comment type="caution">
    <text evidence="1">The sequence shown here is derived from an EMBL/GenBank/DDBJ whole genome shotgun (WGS) entry which is preliminary data.</text>
</comment>
<keyword evidence="2" id="KW-1185">Reference proteome</keyword>
<name>A0ABW9W651_9BURK</name>
<accession>A0ABW9W651</accession>
<dbReference type="Pfam" id="PF14137">
    <property type="entry name" value="DUF4304"/>
    <property type="match status" value="1"/>
</dbReference>